<protein>
    <submittedName>
        <fullName evidence="4">Uncharacterized protein</fullName>
    </submittedName>
</protein>
<keyword evidence="2" id="KW-0812">Transmembrane</keyword>
<keyword evidence="2" id="KW-0472">Membrane</keyword>
<feature type="chain" id="PRO_5001585061" evidence="3">
    <location>
        <begin position="31"/>
        <end position="423"/>
    </location>
</feature>
<feature type="region of interest" description="Disordered" evidence="1">
    <location>
        <begin position="394"/>
        <end position="423"/>
    </location>
</feature>
<dbReference type="RefSeq" id="WP_038506135.1">
    <property type="nucleotide sequence ID" value="NZ_CP007243.1"/>
</dbReference>
<organism evidence="4 5">
    <name type="scientific">Leptospirillum ferriphilum YSK</name>
    <dbReference type="NCBI Taxonomy" id="1441628"/>
    <lineage>
        <taxon>Bacteria</taxon>
        <taxon>Pseudomonadati</taxon>
        <taxon>Nitrospirota</taxon>
        <taxon>Nitrospiria</taxon>
        <taxon>Nitrospirales</taxon>
        <taxon>Nitrospiraceae</taxon>
        <taxon>Leptospirillum</taxon>
    </lineage>
</organism>
<dbReference type="Gene3D" id="1.25.40.10">
    <property type="entry name" value="Tetratricopeptide repeat domain"/>
    <property type="match status" value="1"/>
</dbReference>
<keyword evidence="2" id="KW-1133">Transmembrane helix</keyword>
<sequence>MSMSVRIFRPLFRFLFGLALSIGLACPAFAETTFEKGLSLYHEGNAEAAFNVFRDLHRHQPTGSGKYLYFMALSSHHLREEHDALRYLDQAIQTNPSLSFAHNRDHVLALRKRLEQELSSQGIPIPDGARTASQPLMMGMPAEHHSSHLLTIALVAIVAIGVLLFVAGKMGGQKTKDDGQQHKKEMEETGARLMAAVDKLRDEKNYYLLDHPEKKDALQQAFDRLDQAYTTVLTYLRTPDGPSTNWAVVHQKFEEALTPVDQAILEIRNLMGDKGAVPSAATPGISGNSPQETPSSDPPPGNTAFHPDKCVFCGADAREGRTISLERDGKVAYARACPKCLAEMDQNYQRTGTYAPPPSFYQGGMPFMGGGMSFGDMMLLDWMMHSEQQPVHVDMSQDHPADMAGSGYRDDRQGALDSSPDVS</sequence>
<evidence type="ECO:0000313" key="5">
    <source>
        <dbReference type="Proteomes" id="UP000027059"/>
    </source>
</evidence>
<gene>
    <name evidence="4" type="ORF">Y981_11145</name>
</gene>
<dbReference type="OrthoDB" id="9814374at2"/>
<evidence type="ECO:0000313" key="4">
    <source>
        <dbReference type="EMBL" id="AIA31962.1"/>
    </source>
</evidence>
<name>A0A059Y363_9BACT</name>
<dbReference type="EMBL" id="CP007243">
    <property type="protein sequence ID" value="AIA31962.1"/>
    <property type="molecule type" value="Genomic_DNA"/>
</dbReference>
<dbReference type="Proteomes" id="UP000027059">
    <property type="component" value="Chromosome"/>
</dbReference>
<feature type="region of interest" description="Disordered" evidence="1">
    <location>
        <begin position="276"/>
        <end position="304"/>
    </location>
</feature>
<evidence type="ECO:0000256" key="2">
    <source>
        <dbReference type="SAM" id="Phobius"/>
    </source>
</evidence>
<dbReference type="AlphaFoldDB" id="A0A059Y363"/>
<dbReference type="InterPro" id="IPR011990">
    <property type="entry name" value="TPR-like_helical_dom_sf"/>
</dbReference>
<keyword evidence="5" id="KW-1185">Reference proteome</keyword>
<feature type="signal peptide" evidence="3">
    <location>
        <begin position="1"/>
        <end position="30"/>
    </location>
</feature>
<evidence type="ECO:0000256" key="3">
    <source>
        <dbReference type="SAM" id="SignalP"/>
    </source>
</evidence>
<reference evidence="5" key="1">
    <citation type="submission" date="2014-02" db="EMBL/GenBank/DDBJ databases">
        <title>Complete genome sequence and comparative genomic analysis of the nitrogen-fixing bacterium Leptospirillum ferriphilum YSK.</title>
        <authorList>
            <person name="Guo X."/>
            <person name="Yin H."/>
            <person name="Liang Y."/>
            <person name="Hu Q."/>
            <person name="Ma L."/>
            <person name="Xiao Y."/>
            <person name="Zhang X."/>
            <person name="Qiu G."/>
            <person name="Liu X."/>
        </authorList>
    </citation>
    <scope>NUCLEOTIDE SEQUENCE [LARGE SCALE GENOMIC DNA]</scope>
    <source>
        <strain evidence="5">YSK</strain>
    </source>
</reference>
<dbReference type="PROSITE" id="PS51257">
    <property type="entry name" value="PROKAR_LIPOPROTEIN"/>
    <property type="match status" value="1"/>
</dbReference>
<evidence type="ECO:0000256" key="1">
    <source>
        <dbReference type="SAM" id="MobiDB-lite"/>
    </source>
</evidence>
<dbReference type="HOGENOM" id="CLU_632825_0_0_0"/>
<accession>A0A059Y363</accession>
<feature type="compositionally biased region" description="Polar residues" evidence="1">
    <location>
        <begin position="285"/>
        <end position="295"/>
    </location>
</feature>
<feature type="transmembrane region" description="Helical" evidence="2">
    <location>
        <begin position="147"/>
        <end position="167"/>
    </location>
</feature>
<dbReference type="SUPFAM" id="SSF48452">
    <property type="entry name" value="TPR-like"/>
    <property type="match status" value="1"/>
</dbReference>
<keyword evidence="3" id="KW-0732">Signal</keyword>
<dbReference type="KEGG" id="lfp:Y981_11145"/>
<proteinExistence type="predicted"/>
<reference evidence="4 5" key="2">
    <citation type="journal article" date="2015" name="Biomed. Res. Int.">
        <title>Effects of Arsenite Resistance on the Growth and Functional Gene Expression of Leptospirillum ferriphilum and Acidithiobacillus thiooxidans in Pure Culture and Coculture.</title>
        <authorList>
            <person name="Jiang H."/>
            <person name="Liang Y."/>
            <person name="Yin H."/>
            <person name="Xiao Y."/>
            <person name="Guo X."/>
            <person name="Xu Y."/>
            <person name="Hu Q."/>
            <person name="Liu H."/>
            <person name="Liu X."/>
        </authorList>
    </citation>
    <scope>NUCLEOTIDE SEQUENCE [LARGE SCALE GENOMIC DNA]</scope>
    <source>
        <strain evidence="4 5">YSK</strain>
    </source>
</reference>